<feature type="chain" id="PRO_5047054762" evidence="2">
    <location>
        <begin position="23"/>
        <end position="339"/>
    </location>
</feature>
<proteinExistence type="inferred from homology"/>
<dbReference type="PANTHER" id="PTHR33393">
    <property type="entry name" value="POLYGLUTAMINE SYNTHESIS ACCESSORY PROTEIN RV0574C-RELATED"/>
    <property type="match status" value="1"/>
</dbReference>
<feature type="domain" description="Capsule synthesis protein CapA" evidence="3">
    <location>
        <begin position="49"/>
        <end position="274"/>
    </location>
</feature>
<protein>
    <submittedName>
        <fullName evidence="4">CapA family protein</fullName>
    </submittedName>
</protein>
<organism evidence="4 5">
    <name type="scientific">Catenibacterium faecis</name>
    <dbReference type="NCBI Taxonomy" id="2764323"/>
    <lineage>
        <taxon>Bacteria</taxon>
        <taxon>Bacillati</taxon>
        <taxon>Bacillota</taxon>
        <taxon>Erysipelotrichia</taxon>
        <taxon>Erysipelotrichales</taxon>
        <taxon>Coprobacillaceae</taxon>
        <taxon>Catenibacterium</taxon>
    </lineage>
</organism>
<name>A0ABR7KDE4_9FIRM</name>
<evidence type="ECO:0000256" key="2">
    <source>
        <dbReference type="SAM" id="SignalP"/>
    </source>
</evidence>
<evidence type="ECO:0000313" key="5">
    <source>
        <dbReference type="Proteomes" id="UP000603474"/>
    </source>
</evidence>
<dbReference type="Pfam" id="PF09587">
    <property type="entry name" value="PGA_cap"/>
    <property type="match status" value="1"/>
</dbReference>
<keyword evidence="2" id="KW-0732">Signal</keyword>
<evidence type="ECO:0000256" key="1">
    <source>
        <dbReference type="ARBA" id="ARBA00005662"/>
    </source>
</evidence>
<dbReference type="PANTHER" id="PTHR33393:SF13">
    <property type="entry name" value="PGA BIOSYNTHESIS PROTEIN CAPA"/>
    <property type="match status" value="1"/>
</dbReference>
<comment type="similarity">
    <text evidence="1">Belongs to the CapA family.</text>
</comment>
<dbReference type="InterPro" id="IPR029052">
    <property type="entry name" value="Metallo-depent_PP-like"/>
</dbReference>
<dbReference type="Gene3D" id="3.60.21.10">
    <property type="match status" value="1"/>
</dbReference>
<dbReference type="Proteomes" id="UP000603474">
    <property type="component" value="Unassembled WGS sequence"/>
</dbReference>
<feature type="signal peptide" evidence="2">
    <location>
        <begin position="1"/>
        <end position="22"/>
    </location>
</feature>
<dbReference type="SUPFAM" id="SSF56300">
    <property type="entry name" value="Metallo-dependent phosphatases"/>
    <property type="match status" value="1"/>
</dbReference>
<evidence type="ECO:0000259" key="3">
    <source>
        <dbReference type="SMART" id="SM00854"/>
    </source>
</evidence>
<accession>A0ABR7KDE4</accession>
<dbReference type="PROSITE" id="PS51257">
    <property type="entry name" value="PROKAR_LIPOPROTEIN"/>
    <property type="match status" value="1"/>
</dbReference>
<dbReference type="InterPro" id="IPR019079">
    <property type="entry name" value="Capsule_synth_CapA"/>
</dbReference>
<evidence type="ECO:0000313" key="4">
    <source>
        <dbReference type="EMBL" id="MBC6010481.1"/>
    </source>
</evidence>
<reference evidence="4 5" key="1">
    <citation type="submission" date="2020-08" db="EMBL/GenBank/DDBJ databases">
        <authorList>
            <person name="Liu C."/>
            <person name="Sun Q."/>
        </authorList>
    </citation>
    <scope>NUCLEOTIDE SEQUENCE [LARGE SCALE GENOMIC DNA]</scope>
    <source>
        <strain evidence="4 5">NSJ-22</strain>
    </source>
</reference>
<keyword evidence="5" id="KW-1185">Reference proteome</keyword>
<dbReference type="InterPro" id="IPR052169">
    <property type="entry name" value="CW_Biosynth-Accessory"/>
</dbReference>
<dbReference type="SMART" id="SM00854">
    <property type="entry name" value="PGA_cap"/>
    <property type="match status" value="1"/>
</dbReference>
<gene>
    <name evidence="4" type="ORF">H8909_09545</name>
</gene>
<comment type="caution">
    <text evidence="4">The sequence shown here is derived from an EMBL/GenBank/DDBJ whole genome shotgun (WGS) entry which is preliminary data.</text>
</comment>
<dbReference type="CDD" id="cd07381">
    <property type="entry name" value="MPP_CapA"/>
    <property type="match status" value="1"/>
</dbReference>
<sequence length="339" mass="38310">MKMNKFLKGFVCALLVLSTGCAKEEKKETPKKTKKKTEETAQVTHTDITMSFVGDMTLGNYAGQPYDGSFDQEYAKQGNNPDYFLKNVKSVFEQDDLTIANLEGPLTDEENHVIKSFPFKGKKEYAKILTNSSVEAVTVANNHSMDRYQKGMNDTKATLDEYGVGYFGYSKSYIKEVKGIKFGFLGYAFPHAVSDDMKKAINELKKKTDFVIVYYHWGIERNYSPTQGQRDLAHATIDAGANMVVGSHPHVLEGIETYKDSPIVYSLSNFCFGGNRNPSDKDSMIYQQTFHFTNKKITSMEHKIIPCMISSVKYRNNYQPIIATGQDAERILKKVNTIQ</sequence>
<dbReference type="EMBL" id="JACRWG010000043">
    <property type="protein sequence ID" value="MBC6010481.1"/>
    <property type="molecule type" value="Genomic_DNA"/>
</dbReference>